<keyword evidence="4" id="KW-0788">Thiol protease</keyword>
<dbReference type="PANTHER" id="PTHR47053">
    <property type="entry name" value="MUREIN DD-ENDOPEPTIDASE MEPH-RELATED"/>
    <property type="match status" value="1"/>
</dbReference>
<organism evidence="6">
    <name type="scientific">uncultured Desulfovibrio sp</name>
    <dbReference type="NCBI Taxonomy" id="167968"/>
    <lineage>
        <taxon>Bacteria</taxon>
        <taxon>Pseudomonadati</taxon>
        <taxon>Thermodesulfobacteriota</taxon>
        <taxon>Desulfovibrionia</taxon>
        <taxon>Desulfovibrionales</taxon>
        <taxon>Desulfovibrionaceae</taxon>
        <taxon>Desulfovibrio</taxon>
        <taxon>environmental samples</taxon>
    </lineage>
</organism>
<reference evidence="6" key="1">
    <citation type="submission" date="2016-04" db="EMBL/GenBank/DDBJ databases">
        <authorList>
            <person name="Evans L.H."/>
            <person name="Alamgir A."/>
            <person name="Owens N."/>
            <person name="Weber N.D."/>
            <person name="Virtaneva K."/>
            <person name="Barbian K."/>
            <person name="Babar A."/>
            <person name="Rosenke K."/>
        </authorList>
    </citation>
    <scope>NUCLEOTIDE SEQUENCE</scope>
    <source>
        <strain evidence="6">92-2</strain>
    </source>
</reference>
<evidence type="ECO:0000256" key="1">
    <source>
        <dbReference type="ARBA" id="ARBA00007074"/>
    </source>
</evidence>
<dbReference type="Pfam" id="PF00877">
    <property type="entry name" value="NLPC_P60"/>
    <property type="match status" value="1"/>
</dbReference>
<dbReference type="PANTHER" id="PTHR47053:SF1">
    <property type="entry name" value="MUREIN DD-ENDOPEPTIDASE MEPH-RELATED"/>
    <property type="match status" value="1"/>
</dbReference>
<name>A0A212JU37_9BACT</name>
<evidence type="ECO:0000256" key="2">
    <source>
        <dbReference type="ARBA" id="ARBA00022670"/>
    </source>
</evidence>
<dbReference type="GO" id="GO:0006508">
    <property type="term" value="P:proteolysis"/>
    <property type="evidence" value="ECO:0007669"/>
    <property type="project" value="UniProtKB-KW"/>
</dbReference>
<evidence type="ECO:0000313" key="6">
    <source>
        <dbReference type="EMBL" id="SBW02953.1"/>
    </source>
</evidence>
<dbReference type="Gene3D" id="3.90.1720.10">
    <property type="entry name" value="endopeptidase domain like (from Nostoc punctiforme)"/>
    <property type="match status" value="1"/>
</dbReference>
<dbReference type="SUPFAM" id="SSF54001">
    <property type="entry name" value="Cysteine proteinases"/>
    <property type="match status" value="1"/>
</dbReference>
<keyword evidence="3" id="KW-0378">Hydrolase</keyword>
<dbReference type="GO" id="GO:0008234">
    <property type="term" value="F:cysteine-type peptidase activity"/>
    <property type="evidence" value="ECO:0007669"/>
    <property type="project" value="UniProtKB-KW"/>
</dbReference>
<comment type="similarity">
    <text evidence="1">Belongs to the peptidase C40 family.</text>
</comment>
<sequence length="167" mass="18400">MEAAIHSNTWRRWRNFALLLACAVLLTGCGAFRSAPDSGPAPESARKVVKTAYTQMGKKYRPGGASPQKGFDCSGLIWWAYNQNGVKVPRITSDQAHTGQQVPLSSARQGDILVFRTSSGPRGLHTGIYAGGNSFIHSPRRGENVRVESLDVPYWRNKLIAVRRVVY</sequence>
<evidence type="ECO:0000256" key="4">
    <source>
        <dbReference type="ARBA" id="ARBA00022807"/>
    </source>
</evidence>
<proteinExistence type="inferred from homology"/>
<dbReference type="AlphaFoldDB" id="A0A212JU37"/>
<dbReference type="InterPro" id="IPR038765">
    <property type="entry name" value="Papain-like_cys_pep_sf"/>
</dbReference>
<dbReference type="PROSITE" id="PS51935">
    <property type="entry name" value="NLPC_P60"/>
    <property type="match status" value="1"/>
</dbReference>
<accession>A0A212JU37</accession>
<protein>
    <submittedName>
        <fullName evidence="6">NLP/P60 protein</fullName>
    </submittedName>
</protein>
<dbReference type="InterPro" id="IPR051202">
    <property type="entry name" value="Peptidase_C40"/>
</dbReference>
<gene>
    <name evidence="6" type="ORF">KM92DES2_11730</name>
</gene>
<feature type="domain" description="NlpC/P60" evidence="5">
    <location>
        <begin position="42"/>
        <end position="166"/>
    </location>
</feature>
<dbReference type="InterPro" id="IPR000064">
    <property type="entry name" value="NLP_P60_dom"/>
</dbReference>
<evidence type="ECO:0000259" key="5">
    <source>
        <dbReference type="PROSITE" id="PS51935"/>
    </source>
</evidence>
<evidence type="ECO:0000256" key="3">
    <source>
        <dbReference type="ARBA" id="ARBA00022801"/>
    </source>
</evidence>
<dbReference type="EMBL" id="FLUP01000001">
    <property type="protein sequence ID" value="SBW02953.1"/>
    <property type="molecule type" value="Genomic_DNA"/>
</dbReference>
<keyword evidence="2" id="KW-0645">Protease</keyword>